<dbReference type="RefSeq" id="WP_377405227.1">
    <property type="nucleotide sequence ID" value="NZ_JBHUEQ010000042.1"/>
</dbReference>
<gene>
    <name evidence="2" type="ORF">ACFSE1_19260</name>
</gene>
<name>A0ABW4MAD0_9HYPH</name>
<accession>A0ABW4MAD0</accession>
<evidence type="ECO:0000256" key="1">
    <source>
        <dbReference type="SAM" id="Phobius"/>
    </source>
</evidence>
<keyword evidence="1" id="KW-0472">Membrane</keyword>
<protein>
    <submittedName>
        <fullName evidence="2">Anti-sigma factor</fullName>
    </submittedName>
</protein>
<sequence>MTDQIRQMSLDARLSALMDNEVSTQEKAALSALLAEDAQARDTAEQLNRANEHGRAAFDAMLKEPVSLGLVRGIKTAQEGRRALRFPKQEIVRQKIRPTYRLVASSCLIMFAMGAAAGYMLGAPSHMVTYADMAGDPAKAWLDDVASHYRLFSRQSRHLVEVPAAESAHIVEWLMATTGLSFRIPDLTSEHLTFQGARLFSAGGRPVGQLIYQNRDGEVISIAFTKFIAPMQDQDMREIIRDDIGMVTWQGMQASYVLTGPSSDAFLESLATKVAGII</sequence>
<dbReference type="EMBL" id="JBHUEQ010000042">
    <property type="protein sequence ID" value="MFD1747613.1"/>
    <property type="molecule type" value="Genomic_DNA"/>
</dbReference>
<keyword evidence="1" id="KW-0812">Transmembrane</keyword>
<comment type="caution">
    <text evidence="2">The sequence shown here is derived from an EMBL/GenBank/DDBJ whole genome shotgun (WGS) entry which is preliminary data.</text>
</comment>
<feature type="transmembrane region" description="Helical" evidence="1">
    <location>
        <begin position="102"/>
        <end position="121"/>
    </location>
</feature>
<dbReference type="Proteomes" id="UP001597322">
    <property type="component" value="Unassembled WGS sequence"/>
</dbReference>
<keyword evidence="3" id="KW-1185">Reference proteome</keyword>
<proteinExistence type="predicted"/>
<keyword evidence="1" id="KW-1133">Transmembrane helix</keyword>
<organism evidence="2 3">
    <name type="scientific">Rhizobium helianthi</name>
    <dbReference type="NCBI Taxonomy" id="1132695"/>
    <lineage>
        <taxon>Bacteria</taxon>
        <taxon>Pseudomonadati</taxon>
        <taxon>Pseudomonadota</taxon>
        <taxon>Alphaproteobacteria</taxon>
        <taxon>Hyphomicrobiales</taxon>
        <taxon>Rhizobiaceae</taxon>
        <taxon>Rhizobium/Agrobacterium group</taxon>
        <taxon>Rhizobium</taxon>
    </lineage>
</organism>
<evidence type="ECO:0000313" key="2">
    <source>
        <dbReference type="EMBL" id="MFD1747613.1"/>
    </source>
</evidence>
<reference evidence="3" key="1">
    <citation type="journal article" date="2019" name="Int. J. Syst. Evol. Microbiol.">
        <title>The Global Catalogue of Microorganisms (GCM) 10K type strain sequencing project: providing services to taxonomists for standard genome sequencing and annotation.</title>
        <authorList>
            <consortium name="The Broad Institute Genomics Platform"/>
            <consortium name="The Broad Institute Genome Sequencing Center for Infectious Disease"/>
            <person name="Wu L."/>
            <person name="Ma J."/>
        </authorList>
    </citation>
    <scope>NUCLEOTIDE SEQUENCE [LARGE SCALE GENOMIC DNA]</scope>
    <source>
        <strain evidence="3">CG52</strain>
    </source>
</reference>
<evidence type="ECO:0000313" key="3">
    <source>
        <dbReference type="Proteomes" id="UP001597322"/>
    </source>
</evidence>